<feature type="transmembrane region" description="Helical" evidence="8">
    <location>
        <begin position="341"/>
        <end position="359"/>
    </location>
</feature>
<keyword evidence="7 8" id="KW-0472">Membrane</keyword>
<keyword evidence="10" id="KW-1185">Reference proteome</keyword>
<dbReference type="InterPro" id="IPR027463">
    <property type="entry name" value="AcrB_DN_DC_subdom"/>
</dbReference>
<dbReference type="PANTHER" id="PTHR32063">
    <property type="match status" value="1"/>
</dbReference>
<sequence>MIDRLLELSVRNRALIILLSFVFVLVGGFAAGRVPIDAVPDVTNVQVQVITAAPALGPLDVETYVTFPVEMTMAGTPGLTEVRSTSRPGISVVSLIFDDDTNVLEARQLVAERLPKARDAIPEGYGEPEIGPMSSGLGEVLHFEVRGEGRSLMELRTILDWQIAPRLRLVPGVVEVNTFGGQAKSLEAELDPERLAAARVGVPQVLAAIARNHLAVGGAYMVDGRENITVRGEGRVIGPEDLGQIVIETRGDRTPLYLKDLGQVHYAPLVRYGAVTRDGRGEIVVGVALMRRGANSGEVVSEAKAQLGRIQKSLPAGVTIDLYYDRQWLVEKTIHTVAKNLIEASLLVVVILLITLANLRAGAVVAVSIPLALVGVFIGMWLGGVSGNLLSLGAIDFGLVVDGAVIIIENAQRHLAERRAELGRPLTDPERQETVLAAAREVRGATAFGEAIIALVYVPILALSSVEGRMFRPMALTVLFALAAAFVLSLTLVPALASLVLSRNATDRPSAVLRGASRIYRPMLDKALRWPKATASVATLVFAGSLVLGSQLGREFLPKLDEGTLVIPSVRLPSVSLESSVAQMTQVEKLLLSSFPEVTSVICRTGRAEIAIDPMGINMTDVYVMLKPRDQWTTAHDRESFIAAVDEKLSKSIPGLGLSYSQPIEMNTNDLLAGIDSDVAVQIYGSDLVQLKQLGDRAVQVLRAIPGAKDVRAEMVAGLNALTVHIDRTAIARQGLDAKDVLDTVQALGGTEVGTIAAGPERYPIQVRLSSSARRDAESIAALPIRTSSGALLPLGQLADITVAPGASEISRERLSRRISVQANVRGSDLASFVETAKAALERDVKMPAGYFFAWAGEYERLQSATARLLVVVPVALLLILVLLVATFGKVKQALLIFANVPMSVSGGVFALAARGMPFSISAGVGFIALFGVAVLNGLVLVSSIEKLRARGVAMAEAVRLGAEGRLRPVLTTALVASLGFLPMALAEGAGAEVQRPLATVVIGGIASATLLTLLVLPAVYEIVIGRDALVGSVVPEAAGVVEERASAPPPLPRVSPERGGQ</sequence>
<keyword evidence="6 8" id="KW-1133">Transmembrane helix</keyword>
<dbReference type="PANTHER" id="PTHR32063:SF24">
    <property type="entry name" value="CATION EFFLUX SYSTEM (ACRB_ACRD_ACRF FAMILY)"/>
    <property type="match status" value="1"/>
</dbReference>
<accession>A0ABZ2LQZ6</accession>
<dbReference type="Gene3D" id="3.30.70.1440">
    <property type="entry name" value="Multidrug efflux transporter AcrB pore domain"/>
    <property type="match status" value="1"/>
</dbReference>
<dbReference type="Gene3D" id="3.30.70.1320">
    <property type="entry name" value="Multidrug efflux transporter AcrB pore domain like"/>
    <property type="match status" value="1"/>
</dbReference>
<feature type="transmembrane region" description="Helical" evidence="8">
    <location>
        <begin position="869"/>
        <end position="888"/>
    </location>
</feature>
<feature type="transmembrane region" description="Helical" evidence="8">
    <location>
        <begin position="998"/>
        <end position="1021"/>
    </location>
</feature>
<dbReference type="RefSeq" id="WP_394822764.1">
    <property type="nucleotide sequence ID" value="NZ_CP089984.1"/>
</dbReference>
<name>A0ABZ2LQZ6_9BACT</name>
<dbReference type="Proteomes" id="UP001370348">
    <property type="component" value="Chromosome"/>
</dbReference>
<evidence type="ECO:0000313" key="10">
    <source>
        <dbReference type="Proteomes" id="UP001370348"/>
    </source>
</evidence>
<dbReference type="InterPro" id="IPR004763">
    <property type="entry name" value="CusA-like"/>
</dbReference>
<dbReference type="SUPFAM" id="SSF82693">
    <property type="entry name" value="Multidrug efflux transporter AcrB pore domain, PN1, PN2, PC1 and PC2 subdomains"/>
    <property type="match status" value="3"/>
</dbReference>
<organism evidence="9 10">
    <name type="scientific">Pendulispora albinea</name>
    <dbReference type="NCBI Taxonomy" id="2741071"/>
    <lineage>
        <taxon>Bacteria</taxon>
        <taxon>Pseudomonadati</taxon>
        <taxon>Myxococcota</taxon>
        <taxon>Myxococcia</taxon>
        <taxon>Myxococcales</taxon>
        <taxon>Sorangiineae</taxon>
        <taxon>Pendulisporaceae</taxon>
        <taxon>Pendulispora</taxon>
    </lineage>
</organism>
<dbReference type="EMBL" id="CP089984">
    <property type="protein sequence ID" value="WXB13145.1"/>
    <property type="molecule type" value="Genomic_DNA"/>
</dbReference>
<feature type="transmembrane region" description="Helical" evidence="8">
    <location>
        <begin position="478"/>
        <end position="501"/>
    </location>
</feature>
<keyword evidence="3" id="KW-0813">Transport</keyword>
<evidence type="ECO:0000313" key="9">
    <source>
        <dbReference type="EMBL" id="WXB13145.1"/>
    </source>
</evidence>
<dbReference type="Pfam" id="PF00873">
    <property type="entry name" value="ACR_tran"/>
    <property type="match status" value="1"/>
</dbReference>
<dbReference type="Gene3D" id="3.30.2090.10">
    <property type="entry name" value="Multidrug efflux transporter AcrB TolC docking domain, DN and DC subdomains"/>
    <property type="match status" value="2"/>
</dbReference>
<evidence type="ECO:0000256" key="8">
    <source>
        <dbReference type="SAM" id="Phobius"/>
    </source>
</evidence>
<reference evidence="9 10" key="1">
    <citation type="submission" date="2021-12" db="EMBL/GenBank/DDBJ databases">
        <title>Discovery of the Pendulisporaceae a myxobacterial family with distinct sporulation behavior and unique specialized metabolism.</title>
        <authorList>
            <person name="Garcia R."/>
            <person name="Popoff A."/>
            <person name="Bader C.D."/>
            <person name="Loehr J."/>
            <person name="Walesch S."/>
            <person name="Walt C."/>
            <person name="Boldt J."/>
            <person name="Bunk B."/>
            <person name="Haeckl F.J.F.P.J."/>
            <person name="Gunesch A.P."/>
            <person name="Birkelbach J."/>
            <person name="Nuebel U."/>
            <person name="Pietschmann T."/>
            <person name="Bach T."/>
            <person name="Mueller R."/>
        </authorList>
    </citation>
    <scope>NUCLEOTIDE SEQUENCE [LARGE SCALE GENOMIC DNA]</scope>
    <source>
        <strain evidence="9 10">MSr11954</strain>
    </source>
</reference>
<feature type="transmembrane region" description="Helical" evidence="8">
    <location>
        <begin position="895"/>
        <end position="913"/>
    </location>
</feature>
<dbReference type="SUPFAM" id="SSF82714">
    <property type="entry name" value="Multidrug efflux transporter AcrB TolC docking domain, DN and DC subdomains"/>
    <property type="match status" value="2"/>
</dbReference>
<feature type="transmembrane region" description="Helical" evidence="8">
    <location>
        <begin position="919"/>
        <end position="945"/>
    </location>
</feature>
<feature type="transmembrane region" description="Helical" evidence="8">
    <location>
        <begin position="966"/>
        <end position="986"/>
    </location>
</feature>
<dbReference type="Gene3D" id="1.20.1640.10">
    <property type="entry name" value="Multidrug efflux transporter AcrB transmembrane domain"/>
    <property type="match status" value="2"/>
</dbReference>
<protein>
    <submittedName>
        <fullName evidence="9">CusA/CzcA family heavy metal efflux RND transporter</fullName>
    </submittedName>
</protein>
<comment type="subcellular location">
    <subcellularLocation>
        <location evidence="1">Cell membrane</location>
        <topology evidence="1">Multi-pass membrane protein</topology>
    </subcellularLocation>
</comment>
<dbReference type="SUPFAM" id="SSF82866">
    <property type="entry name" value="Multidrug efflux transporter AcrB transmembrane domain"/>
    <property type="match status" value="2"/>
</dbReference>
<feature type="transmembrane region" description="Helical" evidence="8">
    <location>
        <begin position="447"/>
        <end position="466"/>
    </location>
</feature>
<comment type="similarity">
    <text evidence="2">Belongs to the resistance-nodulation-cell division (RND) (TC 2.A.6) family.</text>
</comment>
<feature type="transmembrane region" description="Helical" evidence="8">
    <location>
        <begin position="364"/>
        <end position="383"/>
    </location>
</feature>
<keyword evidence="4" id="KW-1003">Cell membrane</keyword>
<evidence type="ECO:0000256" key="3">
    <source>
        <dbReference type="ARBA" id="ARBA00022448"/>
    </source>
</evidence>
<evidence type="ECO:0000256" key="4">
    <source>
        <dbReference type="ARBA" id="ARBA00022475"/>
    </source>
</evidence>
<evidence type="ECO:0000256" key="7">
    <source>
        <dbReference type="ARBA" id="ARBA00023136"/>
    </source>
</evidence>
<gene>
    <name evidence="9" type="ORF">LZC94_35525</name>
</gene>
<evidence type="ECO:0000256" key="1">
    <source>
        <dbReference type="ARBA" id="ARBA00004651"/>
    </source>
</evidence>
<dbReference type="PRINTS" id="PR00702">
    <property type="entry name" value="ACRIFLAVINRP"/>
</dbReference>
<dbReference type="InterPro" id="IPR001036">
    <property type="entry name" value="Acrflvin-R"/>
</dbReference>
<evidence type="ECO:0000256" key="5">
    <source>
        <dbReference type="ARBA" id="ARBA00022692"/>
    </source>
</evidence>
<evidence type="ECO:0000256" key="6">
    <source>
        <dbReference type="ARBA" id="ARBA00022989"/>
    </source>
</evidence>
<dbReference type="Gene3D" id="3.30.70.1430">
    <property type="entry name" value="Multidrug efflux transporter AcrB pore domain"/>
    <property type="match status" value="2"/>
</dbReference>
<dbReference type="NCBIfam" id="TIGR00914">
    <property type="entry name" value="2A0601"/>
    <property type="match status" value="1"/>
</dbReference>
<keyword evidence="5 8" id="KW-0812">Transmembrane</keyword>
<evidence type="ECO:0000256" key="2">
    <source>
        <dbReference type="ARBA" id="ARBA00010942"/>
    </source>
</evidence>
<proteinExistence type="inferred from homology"/>